<reference evidence="2 3" key="1">
    <citation type="journal article" date="2009" name="Infect. Immun.">
        <title>Comparative genomics reveal extensive transposon-mediated genomic plasticity and diversity among potential effector proteins within the genus Coxiella.</title>
        <authorList>
            <person name="Beare P.A."/>
            <person name="Unsworth N."/>
            <person name="Andoh M."/>
            <person name="Voth D.E."/>
            <person name="Omsland A."/>
            <person name="Gilk S.D."/>
            <person name="Williams K.P."/>
            <person name="Sobral B.W."/>
            <person name="Kupko J.J.III."/>
            <person name="Porcella S.F."/>
            <person name="Samuel J.E."/>
            <person name="Heinzen R.A."/>
        </authorList>
    </citation>
    <scope>NUCLEOTIDE SEQUENCE [LARGE SCALE GENOMIC DNA]</scope>
    <source>
        <strain evidence="2 3">Dugway 5J108-111</strain>
    </source>
</reference>
<keyword evidence="1" id="KW-0732">Signal</keyword>
<gene>
    <name evidence="2" type="ordered locus">CBUD_1279</name>
</gene>
<dbReference type="Proteomes" id="UP000008555">
    <property type="component" value="Chromosome"/>
</dbReference>
<dbReference type="AlphaFoldDB" id="A9KFP3"/>
<name>A9KFP3_COXBN</name>
<evidence type="ECO:0000256" key="1">
    <source>
        <dbReference type="SAM" id="SignalP"/>
    </source>
</evidence>
<dbReference type="Pfam" id="PF13645">
    <property type="entry name" value="YkuD_2"/>
    <property type="match status" value="1"/>
</dbReference>
<evidence type="ECO:0000313" key="3">
    <source>
        <dbReference type="Proteomes" id="UP000008555"/>
    </source>
</evidence>
<feature type="signal peptide" evidence="1">
    <location>
        <begin position="1"/>
        <end position="25"/>
    </location>
</feature>
<dbReference type="KEGG" id="cbd:CBUD_1279"/>
<dbReference type="RefSeq" id="WP_005770704.1">
    <property type="nucleotide sequence ID" value="NC_009727.1"/>
</dbReference>
<dbReference type="HOGENOM" id="CLU_080995_0_0_6"/>
<accession>A9KFP3</accession>
<feature type="chain" id="PRO_5002740177" evidence="1">
    <location>
        <begin position="26"/>
        <end position="215"/>
    </location>
</feature>
<organism evidence="2 3">
    <name type="scientific">Coxiella burnetii (strain Dugway 5J108-111)</name>
    <dbReference type="NCBI Taxonomy" id="434922"/>
    <lineage>
        <taxon>Bacteria</taxon>
        <taxon>Pseudomonadati</taxon>
        <taxon>Pseudomonadota</taxon>
        <taxon>Gammaproteobacteria</taxon>
        <taxon>Legionellales</taxon>
        <taxon>Coxiellaceae</taxon>
        <taxon>Coxiella</taxon>
    </lineage>
</organism>
<proteinExistence type="predicted"/>
<dbReference type="PANTHER" id="PTHR38477">
    <property type="entry name" value="HYPOTHETICAL EXPORTED PROTEIN"/>
    <property type="match status" value="1"/>
</dbReference>
<dbReference type="PANTHER" id="PTHR38477:SF1">
    <property type="entry name" value="MUREIN L,D-TRANSPEPTIDASE CATALYTIC DOMAIN FAMILY PROTEIN"/>
    <property type="match status" value="1"/>
</dbReference>
<evidence type="ECO:0000313" key="2">
    <source>
        <dbReference type="EMBL" id="ABS78500.1"/>
    </source>
</evidence>
<dbReference type="EMBL" id="CP000733">
    <property type="protein sequence ID" value="ABS78500.1"/>
    <property type="molecule type" value="Genomic_DNA"/>
</dbReference>
<dbReference type="InterPro" id="IPR032676">
    <property type="entry name" value="YkuD_2"/>
</dbReference>
<sequence length="215" mass="23562">MGGSLIALITSIFLATSLASPSAKAFDYSDFQPLINKGLSPQALQVGLKAYRWARTHGAVKKPIMTLIDFKQPSNKKRLWVIDMRNGKLLFNGYVAQGKGSGNLYATRFSNKGGSDASSIGAMVTGESYYGHHGLSVRIHGLEKGVNNNVFKRAVVFHSAWYATKSFAEKVGRLGRSWGCFAIDPKYSKYVFSKIKGGSFVFAYAPQEKNDPNFS</sequence>
<protein>
    <submittedName>
        <fullName evidence="2">Hypothetical exported protein</fullName>
    </submittedName>
</protein>